<keyword evidence="12" id="KW-1185">Reference proteome</keyword>
<keyword evidence="4" id="KW-0770">Synapse</keyword>
<comment type="caution">
    <text evidence="11">The sequence shown here is derived from an EMBL/GenBank/DDBJ whole genome shotgun (WGS) entry which is preliminary data.</text>
</comment>
<dbReference type="EMBL" id="JAHXZJ010001119">
    <property type="protein sequence ID" value="KAH0554249.1"/>
    <property type="molecule type" value="Genomic_DNA"/>
</dbReference>
<keyword evidence="6" id="KW-0206">Cytoskeleton</keyword>
<gene>
    <name evidence="11" type="ORF">KQX54_008766</name>
</gene>
<comment type="subcellular location">
    <subcellularLocation>
        <location evidence="1">Cytoplasm</location>
        <location evidence="1">Cytoskeleton</location>
    </subcellularLocation>
    <subcellularLocation>
        <location evidence="8">Presynapse</location>
    </subcellularLocation>
</comment>
<accession>A0AAV7IK99</accession>
<proteinExistence type="predicted"/>
<evidence type="ECO:0000256" key="5">
    <source>
        <dbReference type="ARBA" id="ARBA00023054"/>
    </source>
</evidence>
<evidence type="ECO:0000313" key="12">
    <source>
        <dbReference type="Proteomes" id="UP000826195"/>
    </source>
</evidence>
<dbReference type="PANTHER" id="PTHR18861">
    <property type="entry name" value="ELKS/RAB6-INTERACTING/CAST PROTEIN"/>
    <property type="match status" value="1"/>
</dbReference>
<evidence type="ECO:0000256" key="8">
    <source>
        <dbReference type="ARBA" id="ARBA00034106"/>
    </source>
</evidence>
<evidence type="ECO:0000256" key="1">
    <source>
        <dbReference type="ARBA" id="ARBA00004245"/>
    </source>
</evidence>
<dbReference type="PANTHER" id="PTHR18861:SF0">
    <property type="entry name" value="BRUCHPILOT, ISOFORM J"/>
    <property type="match status" value="1"/>
</dbReference>
<keyword evidence="5 9" id="KW-0175">Coiled coil</keyword>
<evidence type="ECO:0000256" key="10">
    <source>
        <dbReference type="SAM" id="MobiDB-lite"/>
    </source>
</evidence>
<name>A0AAV7IK99_COTGL</name>
<evidence type="ECO:0000256" key="3">
    <source>
        <dbReference type="ARBA" id="ARBA00022553"/>
    </source>
</evidence>
<dbReference type="GO" id="GO:0098882">
    <property type="term" value="F:structural constituent of presynaptic active zone"/>
    <property type="evidence" value="ECO:0007669"/>
    <property type="project" value="TreeGrafter"/>
</dbReference>
<evidence type="ECO:0000256" key="7">
    <source>
        <dbReference type="ARBA" id="ARBA00023273"/>
    </source>
</evidence>
<dbReference type="Pfam" id="PF10174">
    <property type="entry name" value="Cast"/>
    <property type="match status" value="1"/>
</dbReference>
<dbReference type="GO" id="GO:0048788">
    <property type="term" value="C:cytoskeleton of presynaptic active zone"/>
    <property type="evidence" value="ECO:0007669"/>
    <property type="project" value="TreeGrafter"/>
</dbReference>
<dbReference type="GO" id="GO:0048167">
    <property type="term" value="P:regulation of synaptic plasticity"/>
    <property type="evidence" value="ECO:0007669"/>
    <property type="project" value="TreeGrafter"/>
</dbReference>
<keyword evidence="2" id="KW-0963">Cytoplasm</keyword>
<organism evidence="11 12">
    <name type="scientific">Cotesia glomerata</name>
    <name type="common">Lepidopteran parasitic wasp</name>
    <name type="synonym">Apanteles glomeratus</name>
    <dbReference type="NCBI Taxonomy" id="32391"/>
    <lineage>
        <taxon>Eukaryota</taxon>
        <taxon>Metazoa</taxon>
        <taxon>Ecdysozoa</taxon>
        <taxon>Arthropoda</taxon>
        <taxon>Hexapoda</taxon>
        <taxon>Insecta</taxon>
        <taxon>Pterygota</taxon>
        <taxon>Neoptera</taxon>
        <taxon>Endopterygota</taxon>
        <taxon>Hymenoptera</taxon>
        <taxon>Apocrita</taxon>
        <taxon>Ichneumonoidea</taxon>
        <taxon>Braconidae</taxon>
        <taxon>Microgastrinae</taxon>
        <taxon>Cotesia</taxon>
    </lineage>
</organism>
<dbReference type="GO" id="GO:0030424">
    <property type="term" value="C:axon"/>
    <property type="evidence" value="ECO:0007669"/>
    <property type="project" value="UniProtKB-SubCell"/>
</dbReference>
<protein>
    <recommendedName>
        <fullName evidence="13">ERC protein 2</fullName>
    </recommendedName>
</protein>
<keyword evidence="7" id="KW-0966">Cell projection</keyword>
<dbReference type="AlphaFoldDB" id="A0AAV7IK99"/>
<evidence type="ECO:0000313" key="11">
    <source>
        <dbReference type="EMBL" id="KAH0554249.1"/>
    </source>
</evidence>
<evidence type="ECO:0000256" key="6">
    <source>
        <dbReference type="ARBA" id="ARBA00023212"/>
    </source>
</evidence>
<feature type="region of interest" description="Disordered" evidence="10">
    <location>
        <begin position="1"/>
        <end position="77"/>
    </location>
</feature>
<feature type="coiled-coil region" evidence="9">
    <location>
        <begin position="188"/>
        <end position="215"/>
    </location>
</feature>
<reference evidence="11 12" key="1">
    <citation type="journal article" date="2021" name="J. Hered.">
        <title>A chromosome-level genome assembly of the parasitoid wasp, Cotesia glomerata (Hymenoptera: Braconidae).</title>
        <authorList>
            <person name="Pinto B.J."/>
            <person name="Weis J.J."/>
            <person name="Gamble T."/>
            <person name="Ode P.J."/>
            <person name="Paul R."/>
            <person name="Zaspel J.M."/>
        </authorList>
    </citation>
    <scope>NUCLEOTIDE SEQUENCE [LARGE SCALE GENOMIC DNA]</scope>
    <source>
        <strain evidence="11">CgM1</strain>
    </source>
</reference>
<sequence length="263" mass="29421">MSRDPYSSSVVGPGGGTRSPRSGRRVGELPTVDRSPSRSYASGRGSPLGRKRGTRSGNNSPEHLSYSSSYHHHQLSSPFYSRDEDLASPVMLEERGRSMSTGATGHHRSRSASRPAMSSSGVLSARYTSLDRASAGILDHDREFVPIRDPRERSRDRGGLYLDDDIYGSRSARQSPNPHMLRDGGMYIGELQHQNNDLQRELGNLKKELELTNQKLGSSMHSIKTFWSPELKKERALRKEESTKYSLINEQLKLLNSENQYSD</sequence>
<evidence type="ECO:0000256" key="2">
    <source>
        <dbReference type="ARBA" id="ARBA00022490"/>
    </source>
</evidence>
<evidence type="ECO:0000256" key="4">
    <source>
        <dbReference type="ARBA" id="ARBA00023018"/>
    </source>
</evidence>
<feature type="region of interest" description="Disordered" evidence="10">
    <location>
        <begin position="97"/>
        <end position="121"/>
    </location>
</feature>
<dbReference type="InterPro" id="IPR019323">
    <property type="entry name" value="ELKS/CAST"/>
</dbReference>
<evidence type="ECO:0008006" key="13">
    <source>
        <dbReference type="Google" id="ProtNLM"/>
    </source>
</evidence>
<dbReference type="GO" id="GO:0007274">
    <property type="term" value="P:neuromuscular synaptic transmission"/>
    <property type="evidence" value="ECO:0007669"/>
    <property type="project" value="TreeGrafter"/>
</dbReference>
<dbReference type="Proteomes" id="UP000826195">
    <property type="component" value="Unassembled WGS sequence"/>
</dbReference>
<keyword evidence="3" id="KW-0597">Phosphoprotein</keyword>
<evidence type="ECO:0000256" key="9">
    <source>
        <dbReference type="SAM" id="Coils"/>
    </source>
</evidence>